<sequence length="1124" mass="123047">MPHLRSDLSEDPYKNLLGVGSDVAPVLFFKDEKIQHVLGHFQKDFEGGVSAENLGAKFGGYGSFLPTYTRSPSRSHLKSPSKVKSCNAPRSPNKIQVEDGRHPTNFGPLPALKASPANDSIKQDISITLTHAHELASRCKYADKKAANMPEQKILKLRIKVDSDNLLTRKKAAIYSGLGLDVSPSSSLDESPSEKYFLFLDILEQLMTSFPVPGEALLSPLPDHLLYLNEKEKTLKENVSNSGKGDQILLGDEKANSVEKKDFTVERKGACFKTIETSSFAKAHSAVDKVKDKSMTRNTGAHYIAMEESVEPIPAQNIGLENIWASSAQKFLDDNSGFTRKDEYIQAENTCDFVKSESNTQKSSKALKSEPVDPLRKKSSQRAMLHGQDNMKWPPAKKHTSSGGKNKSKGNHGQDILAAEVPKESLRVGSSLMLKNKQTAHVNNNTNKRDSGDQKLAIVLQRAEDGHTLDDASISGNVNAAGACLGTADPVLIKENWVSCDKCMKWRLLPISIKPIDLPEKWSCSMLNWLLQSADALQPEQNQQCFGSHAMPPGRKKHGSKEISNAIYKDEPIPMKNMHTSILSGCLTDITKSPVVSELGLHDPKKCDLIAKKHKSKQKEKHKVSEPRAGGGDAKTSKMKRQRTSDQNSLRVSKKIKSESSHLAHEDCMSEQAELDKEDRQRVSGKKPKKNVQVPLADGSVNLVNFDGGEVSRKRKVVDDSGEFVKEEFSKNGYRQEKKVRTSISGGKDSSSASKRSSKLEKKNIHSKNHRSGKELDSTLSQGTPSRCSDCEDKGQSDKSGIRKGKTSLATQHGSPDSSILDVQVKDDDHLGGSRAKASIESSPDFKRGQFMNGTVDYLGQEAKYAGELTTGKGSSKYKDRSHKLKSDSVDEPDDRVPSRKGKPWDSRNDFQERLGVKSNESEKRFFDDNKESVGKPSSKSSKRESRSNIGCSDAKRDVSGGQDVMSTVKQNVAQDGNASKYMKRSHSDKSDHAEIASGIGNSLSLPPFGGIPNEMLTHCPGPTGSQKGNGADGSLGGDALKKVQKQIKKADHQNETQHGSSRHTTSGGHRVRDIDARSPMRKDSSNQASSNALKEAKDLKHIADSLKNSGSNEESTALTSRQH</sequence>
<feature type="compositionally biased region" description="Basic residues" evidence="4">
    <location>
        <begin position="612"/>
        <end position="622"/>
    </location>
</feature>
<feature type="region of interest" description="Disordered" evidence="4">
    <location>
        <begin position="612"/>
        <end position="851"/>
    </location>
</feature>
<feature type="compositionally biased region" description="Polar residues" evidence="4">
    <location>
        <begin position="1057"/>
        <end position="1068"/>
    </location>
</feature>
<feature type="compositionally biased region" description="Polar residues" evidence="4">
    <location>
        <begin position="778"/>
        <end position="787"/>
    </location>
</feature>
<feature type="compositionally biased region" description="Basic and acidic residues" evidence="4">
    <location>
        <begin position="789"/>
        <end position="801"/>
    </location>
</feature>
<feature type="compositionally biased region" description="Basic and acidic residues" evidence="4">
    <location>
        <begin position="1071"/>
        <end position="1085"/>
    </location>
</feature>
<gene>
    <name evidence="6" type="ORF">F3Y22_tig00111280pilonHSYRG00053</name>
</gene>
<feature type="compositionally biased region" description="Low complexity" evidence="4">
    <location>
        <begin position="743"/>
        <end position="755"/>
    </location>
</feature>
<proteinExistence type="predicted"/>
<feature type="region of interest" description="Disordered" evidence="4">
    <location>
        <begin position="355"/>
        <end position="412"/>
    </location>
</feature>
<keyword evidence="2" id="KW-0863">Zinc-finger</keyword>
<dbReference type="Pfam" id="PF24756">
    <property type="entry name" value="THD_CWZF3-5-7"/>
    <property type="match status" value="1"/>
</dbReference>
<dbReference type="Pfam" id="PF07496">
    <property type="entry name" value="zf-CW"/>
    <property type="match status" value="1"/>
</dbReference>
<feature type="region of interest" description="Disordered" evidence="4">
    <location>
        <begin position="71"/>
        <end position="103"/>
    </location>
</feature>
<keyword evidence="1" id="KW-0479">Metal-binding</keyword>
<dbReference type="AlphaFoldDB" id="A0A6A2YS98"/>
<name>A0A6A2YS98_HIBSY</name>
<accession>A0A6A2YS98</accession>
<evidence type="ECO:0000256" key="4">
    <source>
        <dbReference type="SAM" id="MobiDB-lite"/>
    </source>
</evidence>
<dbReference type="InterPro" id="IPR056406">
    <property type="entry name" value="THD_CWZF3/5/7"/>
</dbReference>
<dbReference type="Proteomes" id="UP000436088">
    <property type="component" value="Unassembled WGS sequence"/>
</dbReference>
<dbReference type="PANTHER" id="PTHR46524:SF7">
    <property type="entry name" value="CW-TYPE ZINC FINGER"/>
    <property type="match status" value="1"/>
</dbReference>
<evidence type="ECO:0000256" key="1">
    <source>
        <dbReference type="ARBA" id="ARBA00022723"/>
    </source>
</evidence>
<evidence type="ECO:0000313" key="7">
    <source>
        <dbReference type="Proteomes" id="UP000436088"/>
    </source>
</evidence>
<dbReference type="PANTHER" id="PTHR46524">
    <property type="entry name" value="CW-TYPE ZINC FINGER"/>
    <property type="match status" value="1"/>
</dbReference>
<feature type="compositionally biased region" description="Polar residues" evidence="4">
    <location>
        <begin position="82"/>
        <end position="94"/>
    </location>
</feature>
<feature type="compositionally biased region" description="Basic and acidic residues" evidence="4">
    <location>
        <begin position="986"/>
        <end position="995"/>
    </location>
</feature>
<dbReference type="InterPro" id="IPR055300">
    <property type="entry name" value="CWZF3/5/7"/>
</dbReference>
<feature type="compositionally biased region" description="Polar residues" evidence="4">
    <location>
        <begin position="356"/>
        <end position="366"/>
    </location>
</feature>
<feature type="compositionally biased region" description="Polar residues" evidence="4">
    <location>
        <begin position="1107"/>
        <end position="1124"/>
    </location>
</feature>
<dbReference type="InterPro" id="IPR011124">
    <property type="entry name" value="Znf_CW"/>
</dbReference>
<evidence type="ECO:0000313" key="6">
    <source>
        <dbReference type="EMBL" id="KAE8681932.1"/>
    </source>
</evidence>
<evidence type="ECO:0000256" key="2">
    <source>
        <dbReference type="ARBA" id="ARBA00022771"/>
    </source>
</evidence>
<feature type="compositionally biased region" description="Polar residues" evidence="4">
    <location>
        <begin position="808"/>
        <end position="818"/>
    </location>
</feature>
<protein>
    <submittedName>
        <fullName evidence="6">Cullin 1</fullName>
    </submittedName>
</protein>
<dbReference type="Gene3D" id="3.30.40.100">
    <property type="match status" value="1"/>
</dbReference>
<comment type="caution">
    <text evidence="6">The sequence shown here is derived from an EMBL/GenBank/DDBJ whole genome shotgun (WGS) entry which is preliminary data.</text>
</comment>
<organism evidence="6 7">
    <name type="scientific">Hibiscus syriacus</name>
    <name type="common">Rose of Sharon</name>
    <dbReference type="NCBI Taxonomy" id="106335"/>
    <lineage>
        <taxon>Eukaryota</taxon>
        <taxon>Viridiplantae</taxon>
        <taxon>Streptophyta</taxon>
        <taxon>Embryophyta</taxon>
        <taxon>Tracheophyta</taxon>
        <taxon>Spermatophyta</taxon>
        <taxon>Magnoliopsida</taxon>
        <taxon>eudicotyledons</taxon>
        <taxon>Gunneridae</taxon>
        <taxon>Pentapetalae</taxon>
        <taxon>rosids</taxon>
        <taxon>malvids</taxon>
        <taxon>Malvales</taxon>
        <taxon>Malvaceae</taxon>
        <taxon>Malvoideae</taxon>
        <taxon>Hibiscus</taxon>
    </lineage>
</organism>
<feature type="compositionally biased region" description="Basic and acidic residues" evidence="4">
    <location>
        <begin position="656"/>
        <end position="682"/>
    </location>
</feature>
<dbReference type="PROSITE" id="PS51050">
    <property type="entry name" value="ZF_CW"/>
    <property type="match status" value="1"/>
</dbReference>
<feature type="compositionally biased region" description="Basic and acidic residues" evidence="4">
    <location>
        <begin position="367"/>
        <end position="376"/>
    </location>
</feature>
<feature type="compositionally biased region" description="Basic and acidic residues" evidence="4">
    <location>
        <begin position="1095"/>
        <end position="1105"/>
    </location>
</feature>
<keyword evidence="3" id="KW-0862">Zinc</keyword>
<feature type="compositionally biased region" description="Basic and acidic residues" evidence="4">
    <location>
        <begin position="885"/>
        <end position="934"/>
    </location>
</feature>
<feature type="compositionally biased region" description="Polar residues" evidence="4">
    <location>
        <begin position="965"/>
        <end position="978"/>
    </location>
</feature>
<feature type="compositionally biased region" description="Basic and acidic residues" evidence="4">
    <location>
        <begin position="717"/>
        <end position="740"/>
    </location>
</feature>
<evidence type="ECO:0000259" key="5">
    <source>
        <dbReference type="PROSITE" id="PS51050"/>
    </source>
</evidence>
<evidence type="ECO:0000256" key="3">
    <source>
        <dbReference type="ARBA" id="ARBA00022833"/>
    </source>
</evidence>
<feature type="domain" description="CW-type" evidence="5">
    <location>
        <begin position="491"/>
        <end position="553"/>
    </location>
</feature>
<feature type="compositionally biased region" description="Basic residues" evidence="4">
    <location>
        <begin position="395"/>
        <end position="410"/>
    </location>
</feature>
<keyword evidence="7" id="KW-1185">Reference proteome</keyword>
<feature type="region of interest" description="Disordered" evidence="4">
    <location>
        <begin position="869"/>
        <end position="1124"/>
    </location>
</feature>
<reference evidence="6" key="1">
    <citation type="submission" date="2019-09" db="EMBL/GenBank/DDBJ databases">
        <title>Draft genome information of white flower Hibiscus syriacus.</title>
        <authorList>
            <person name="Kim Y.-M."/>
        </authorList>
    </citation>
    <scope>NUCLEOTIDE SEQUENCE [LARGE SCALE GENOMIC DNA]</scope>
    <source>
        <strain evidence="6">YM2019G1</strain>
    </source>
</reference>
<dbReference type="GO" id="GO:0008270">
    <property type="term" value="F:zinc ion binding"/>
    <property type="evidence" value="ECO:0007669"/>
    <property type="project" value="UniProtKB-KW"/>
</dbReference>
<dbReference type="EMBL" id="VEPZ02001295">
    <property type="protein sequence ID" value="KAE8681932.1"/>
    <property type="molecule type" value="Genomic_DNA"/>
</dbReference>